<dbReference type="GO" id="GO:1990528">
    <property type="term" value="C:Rvs161p-Rvs167p complex"/>
    <property type="evidence" value="ECO:0007669"/>
    <property type="project" value="TreeGrafter"/>
</dbReference>
<dbReference type="InterPro" id="IPR036028">
    <property type="entry name" value="SH3-like_dom_sf"/>
</dbReference>
<dbReference type="PROSITE" id="PS51021">
    <property type="entry name" value="BAR"/>
    <property type="match status" value="1"/>
</dbReference>
<reference evidence="9 10" key="1">
    <citation type="submission" date="2017-10" db="EMBL/GenBank/DDBJ databases">
        <title>Development of genomic resources for the powdery mildew, Erysiphe pulchra.</title>
        <authorList>
            <person name="Wadl P.A."/>
            <person name="Mack B.M."/>
            <person name="Moore G."/>
            <person name="Beltz S.B."/>
        </authorList>
    </citation>
    <scope>NUCLEOTIDE SEQUENCE [LARGE SCALE GENOMIC DNA]</scope>
    <source>
        <strain evidence="9">Cflorida</strain>
    </source>
</reference>
<comment type="caution">
    <text evidence="9">The sequence shown here is derived from an EMBL/GenBank/DDBJ whole genome shotgun (WGS) entry which is preliminary data.</text>
</comment>
<dbReference type="FunFam" id="2.30.30.40:FF:000189">
    <property type="entry name" value="BAR adaptor protein RVS167"/>
    <property type="match status" value="1"/>
</dbReference>
<sequence>MALLLLLEQFCALPRFPSKKKFDSMSANVPQSLRNKLNLGEQTKDPVYIDAERRFQDLERETKKLHDESKKYFEAINGMMKHQIEFSQAIAEIYKPISGRLSDPDSLVQIGNLQGIQACEEYEAVVKDLLASLQPELEMIESRVVRPANELLDIIKAIRKTSLKRDHKQLDYDRHRAALKKLQDKKEKTLKDEQALYKLENELELATQDYNYYNDLLKAELPKLFELEREFIKPLFQSFYYMQLNIFYTLHEKMQGCDIGYFNLHLDIEDGFLMKRADICERTEALSITKFKTTGARRPPRLAPKLGAPPERLAIEGSKPVAKPTSKPTKLPLSIKAPLPQAKDDETSIPPPPYSVHNSPAGPSNSTSVMRGISTKTKINSPPPPKPKPARLNGSPRFETVVALYDFEAQVEGDLSFKTGEVIEVISRTNNINEWWIGKLKGKEGQFPGI</sequence>
<gene>
    <name evidence="9" type="ORF">EPUL_002398</name>
</gene>
<dbReference type="InterPro" id="IPR046982">
    <property type="entry name" value="BIN3/RVS161-like"/>
</dbReference>
<proteinExistence type="predicted"/>
<name>A0A2S4PW82_9PEZI</name>
<evidence type="ECO:0000313" key="9">
    <source>
        <dbReference type="EMBL" id="POS86274.1"/>
    </source>
</evidence>
<dbReference type="SUPFAM" id="SSF103657">
    <property type="entry name" value="BAR/IMD domain-like"/>
    <property type="match status" value="1"/>
</dbReference>
<evidence type="ECO:0000259" key="7">
    <source>
        <dbReference type="PROSITE" id="PS50002"/>
    </source>
</evidence>
<keyword evidence="1 4" id="KW-0728">SH3 domain</keyword>
<evidence type="ECO:0000256" key="4">
    <source>
        <dbReference type="PROSITE-ProRule" id="PRU00192"/>
    </source>
</evidence>
<evidence type="ECO:0000259" key="8">
    <source>
        <dbReference type="PROSITE" id="PS51021"/>
    </source>
</evidence>
<keyword evidence="3 5" id="KW-0175">Coiled coil</keyword>
<protein>
    <recommendedName>
        <fullName evidence="11">BAR-domain-containing protein</fullName>
    </recommendedName>
</protein>
<dbReference type="PROSITE" id="PS50002">
    <property type="entry name" value="SH3"/>
    <property type="match status" value="1"/>
</dbReference>
<dbReference type="EMBL" id="PEDP01000364">
    <property type="protein sequence ID" value="POS86274.1"/>
    <property type="molecule type" value="Genomic_DNA"/>
</dbReference>
<dbReference type="SMART" id="SM00721">
    <property type="entry name" value="BAR"/>
    <property type="match status" value="1"/>
</dbReference>
<dbReference type="FunFam" id="1.20.1270.60:FF:000048">
    <property type="entry name" value="BAR adaptor protein RVS167"/>
    <property type="match status" value="1"/>
</dbReference>
<dbReference type="STRING" id="225359.A0A2S4PW82"/>
<keyword evidence="10" id="KW-1185">Reference proteome</keyword>
<accession>A0A2S4PW82</accession>
<feature type="region of interest" description="Disordered" evidence="6">
    <location>
        <begin position="293"/>
        <end position="394"/>
    </location>
</feature>
<evidence type="ECO:0008006" key="11">
    <source>
        <dbReference type="Google" id="ProtNLM"/>
    </source>
</evidence>
<dbReference type="InterPro" id="IPR004148">
    <property type="entry name" value="BAR_dom"/>
</dbReference>
<feature type="coiled-coil region" evidence="5">
    <location>
        <begin position="165"/>
        <end position="192"/>
    </location>
</feature>
<dbReference type="GO" id="GO:0031097">
    <property type="term" value="C:medial cortex"/>
    <property type="evidence" value="ECO:0007669"/>
    <property type="project" value="TreeGrafter"/>
</dbReference>
<dbReference type="GO" id="GO:0051666">
    <property type="term" value="P:actin cortical patch localization"/>
    <property type="evidence" value="ECO:0007669"/>
    <property type="project" value="InterPro"/>
</dbReference>
<dbReference type="GO" id="GO:0008289">
    <property type="term" value="F:lipid binding"/>
    <property type="evidence" value="ECO:0007669"/>
    <property type="project" value="TreeGrafter"/>
</dbReference>
<dbReference type="PRINTS" id="PR00452">
    <property type="entry name" value="SH3DOMAIN"/>
</dbReference>
<dbReference type="Pfam" id="PF00018">
    <property type="entry name" value="SH3_1"/>
    <property type="match status" value="1"/>
</dbReference>
<dbReference type="PANTHER" id="PTHR47174">
    <property type="entry name" value="BRIDGING INTEGRATOR 3"/>
    <property type="match status" value="1"/>
</dbReference>
<evidence type="ECO:0000256" key="6">
    <source>
        <dbReference type="SAM" id="MobiDB-lite"/>
    </source>
</evidence>
<evidence type="ECO:0000256" key="1">
    <source>
        <dbReference type="ARBA" id="ARBA00022443"/>
    </source>
</evidence>
<dbReference type="GO" id="GO:0006897">
    <property type="term" value="P:endocytosis"/>
    <property type="evidence" value="ECO:0007669"/>
    <property type="project" value="InterPro"/>
</dbReference>
<evidence type="ECO:0000313" key="10">
    <source>
        <dbReference type="Proteomes" id="UP000237438"/>
    </source>
</evidence>
<evidence type="ECO:0000256" key="5">
    <source>
        <dbReference type="SAM" id="Coils"/>
    </source>
</evidence>
<evidence type="ECO:0000256" key="3">
    <source>
        <dbReference type="ARBA" id="ARBA00023054"/>
    </source>
</evidence>
<dbReference type="CDD" id="cd07599">
    <property type="entry name" value="BAR_Rvs167p"/>
    <property type="match status" value="1"/>
</dbReference>
<dbReference type="Gene3D" id="1.20.1270.60">
    <property type="entry name" value="Arfaptin homology (AH) domain/BAR domain"/>
    <property type="match status" value="1"/>
</dbReference>
<feature type="compositionally biased region" description="Polar residues" evidence="6">
    <location>
        <begin position="356"/>
        <end position="380"/>
    </location>
</feature>
<dbReference type="SMART" id="SM00326">
    <property type="entry name" value="SH3"/>
    <property type="match status" value="1"/>
</dbReference>
<dbReference type="GO" id="GO:0030479">
    <property type="term" value="C:actin cortical patch"/>
    <property type="evidence" value="ECO:0007669"/>
    <property type="project" value="TreeGrafter"/>
</dbReference>
<feature type="domain" description="BAR" evidence="8">
    <location>
        <begin position="33"/>
        <end position="270"/>
    </location>
</feature>
<dbReference type="AlphaFoldDB" id="A0A2S4PW82"/>
<feature type="domain" description="SH3" evidence="7">
    <location>
        <begin position="396"/>
        <end position="450"/>
    </location>
</feature>
<dbReference type="Gene3D" id="2.30.30.40">
    <property type="entry name" value="SH3 Domains"/>
    <property type="match status" value="1"/>
</dbReference>
<dbReference type="OrthoDB" id="2159336at2759"/>
<dbReference type="GO" id="GO:0043332">
    <property type="term" value="C:mating projection tip"/>
    <property type="evidence" value="ECO:0007669"/>
    <property type="project" value="TreeGrafter"/>
</dbReference>
<organism evidence="9 10">
    <name type="scientific">Erysiphe pulchra</name>
    <dbReference type="NCBI Taxonomy" id="225359"/>
    <lineage>
        <taxon>Eukaryota</taxon>
        <taxon>Fungi</taxon>
        <taxon>Dikarya</taxon>
        <taxon>Ascomycota</taxon>
        <taxon>Pezizomycotina</taxon>
        <taxon>Leotiomycetes</taxon>
        <taxon>Erysiphales</taxon>
        <taxon>Erysiphaceae</taxon>
        <taxon>Erysiphe</taxon>
    </lineage>
</organism>
<dbReference type="Proteomes" id="UP000237438">
    <property type="component" value="Unassembled WGS sequence"/>
</dbReference>
<dbReference type="InterPro" id="IPR001452">
    <property type="entry name" value="SH3_domain"/>
</dbReference>
<dbReference type="Pfam" id="PF03114">
    <property type="entry name" value="BAR"/>
    <property type="match status" value="1"/>
</dbReference>
<dbReference type="PANTHER" id="PTHR47174:SF1">
    <property type="entry name" value="REDUCED VIABILITY UPON STARVATION PROTEIN 167"/>
    <property type="match status" value="1"/>
</dbReference>
<dbReference type="GO" id="GO:0097320">
    <property type="term" value="P:plasma membrane tubulation"/>
    <property type="evidence" value="ECO:0007669"/>
    <property type="project" value="TreeGrafter"/>
</dbReference>
<evidence type="ECO:0000256" key="2">
    <source>
        <dbReference type="ARBA" id="ARBA00022553"/>
    </source>
</evidence>
<dbReference type="SUPFAM" id="SSF50044">
    <property type="entry name" value="SH3-domain"/>
    <property type="match status" value="1"/>
</dbReference>
<dbReference type="InterPro" id="IPR027267">
    <property type="entry name" value="AH/BAR_dom_sf"/>
</dbReference>
<keyword evidence="2" id="KW-0597">Phosphoprotein</keyword>